<gene>
    <name evidence="5" type="ORF">PW252_04765</name>
</gene>
<accession>A0AA96W1U5</accession>
<organism evidence="5">
    <name type="scientific">Streptococcus iners</name>
    <dbReference type="NCBI Taxonomy" id="3028084"/>
    <lineage>
        <taxon>Bacteria</taxon>
        <taxon>Bacillati</taxon>
        <taxon>Bacillota</taxon>
        <taxon>Bacilli</taxon>
        <taxon>Lactobacillales</taxon>
        <taxon>Streptococcaceae</taxon>
        <taxon>Streptococcus</taxon>
    </lineage>
</organism>
<keyword evidence="2" id="KW-0812">Transmembrane</keyword>
<dbReference type="Pfam" id="PF22819">
    <property type="entry name" value="TcaA_5th"/>
    <property type="match status" value="1"/>
</dbReference>
<evidence type="ECO:0000256" key="2">
    <source>
        <dbReference type="SAM" id="Phobius"/>
    </source>
</evidence>
<dbReference type="EMBL" id="CP118735">
    <property type="protein sequence ID" value="WNY51960.1"/>
    <property type="molecule type" value="Genomic_DNA"/>
</dbReference>
<dbReference type="InterPro" id="IPR054529">
    <property type="entry name" value="TcaA_2nd"/>
</dbReference>
<dbReference type="PANTHER" id="PTHR40038">
    <property type="entry name" value="MEMBRANE-ASSOCIATED PROTEIN TCAA"/>
    <property type="match status" value="1"/>
</dbReference>
<feature type="domain" description="TcaA protein NTF2-like" evidence="4">
    <location>
        <begin position="403"/>
        <end position="513"/>
    </location>
</feature>
<evidence type="ECO:0000259" key="3">
    <source>
        <dbReference type="Pfam" id="PF22813"/>
    </source>
</evidence>
<protein>
    <submittedName>
        <fullName evidence="5">Uncharacterized protein</fullName>
    </submittedName>
</protein>
<evidence type="ECO:0000259" key="4">
    <source>
        <dbReference type="Pfam" id="PF22819"/>
    </source>
</evidence>
<dbReference type="KEGG" id="sins:PW252_04765"/>
<evidence type="ECO:0000256" key="1">
    <source>
        <dbReference type="SAM" id="Coils"/>
    </source>
</evidence>
<name>A0AA96W1U5_9STRE</name>
<dbReference type="Pfam" id="PF22813">
    <property type="entry name" value="TcaA_2nd"/>
    <property type="match status" value="1"/>
</dbReference>
<feature type="coiled-coil region" evidence="1">
    <location>
        <begin position="375"/>
        <end position="405"/>
    </location>
</feature>
<sequence length="519" mass="57254">MATKEKWVELFEKVVGRKPSPEEFIKAKDLDFDIKQIKAIAGLPVEASQELVQETVEQVKEVVVPASEVVDAVVEPAPIPVSQVQTQPPTPQFAQAKPISRKKKIAFGLGAVAVLGLAAGYYYMDKTTGMDVAIEDFSTAIESNDYDRIANLLSTKEAKWSKTEAKSFISYLNDEGVNIETELKAIEASGGKNTYNDQRGNKLLGLQETGKKLGIFSEYQVVSYPLEITVNSNLSDLVINETKIAANKETSLGEFRFANQSLKAKGTTKLGAFETELQPSLKQASENKLNLNLSTVKKQLKLNLPTEVTGATEIKVIANGKEIATGLQSAVEVLENQRLDISVEFKYEGGGYKTETATVLVDPALTELEGELALSSDTSKKIAEAKKAKEEKEAQARAEQALKSNIQSFMSEYIESMRSSINSRTVRFDKYFDTSSQVYHDYVNYIENGGVAGANINYQSTIDYTVTDVRKDGENYLVTVHNQFREVYLNGKSDTVTKNQVFNVKPNGDSFLIFGVNKE</sequence>
<keyword evidence="1" id="KW-0175">Coiled coil</keyword>
<dbReference type="AlphaFoldDB" id="A0AA96W1U5"/>
<reference evidence="5" key="1">
    <citation type="submission" date="2023-02" db="EMBL/GenBank/DDBJ databases">
        <title>Streptococcus sp. Genome Sequencing and Assembly.</title>
        <authorList>
            <person name="Shore S.M."/>
            <person name="Nicholson T.L."/>
        </authorList>
    </citation>
    <scope>NUCLEOTIDE SEQUENCE</scope>
    <source>
        <strain evidence="5">29887</strain>
    </source>
</reference>
<feature type="transmembrane region" description="Helical" evidence="2">
    <location>
        <begin position="105"/>
        <end position="124"/>
    </location>
</feature>
<proteinExistence type="predicted"/>
<dbReference type="PANTHER" id="PTHR40038:SF1">
    <property type="entry name" value="MEMBRANE-ASSOCIATED PROTEIN TCAA"/>
    <property type="match status" value="1"/>
</dbReference>
<evidence type="ECO:0000313" key="5">
    <source>
        <dbReference type="EMBL" id="WNY51960.1"/>
    </source>
</evidence>
<feature type="domain" description="TcaA second" evidence="3">
    <location>
        <begin position="134"/>
        <end position="222"/>
    </location>
</feature>
<dbReference type="InterPro" id="IPR054528">
    <property type="entry name" value="TcaA_5th"/>
</dbReference>
<keyword evidence="2" id="KW-1133">Transmembrane helix</keyword>
<keyword evidence="2" id="KW-0472">Membrane</keyword>
<dbReference type="RefSeq" id="WP_248049738.1">
    <property type="nucleotide sequence ID" value="NZ_CP118735.1"/>
</dbReference>